<dbReference type="InterPro" id="IPR050542">
    <property type="entry name" value="Glycosyl_Hydrlase18_Chitinase"/>
</dbReference>
<dbReference type="Proteomes" id="UP000305067">
    <property type="component" value="Unassembled WGS sequence"/>
</dbReference>
<dbReference type="InterPro" id="IPR017853">
    <property type="entry name" value="GH"/>
</dbReference>
<dbReference type="InterPro" id="IPR001579">
    <property type="entry name" value="Glyco_hydro_18_chit_AS"/>
</dbReference>
<dbReference type="CDD" id="cd12215">
    <property type="entry name" value="ChiC_BD"/>
    <property type="match status" value="1"/>
</dbReference>
<dbReference type="GO" id="GO:0008061">
    <property type="term" value="F:chitin binding"/>
    <property type="evidence" value="ECO:0007669"/>
    <property type="project" value="UniProtKB-KW"/>
</dbReference>
<evidence type="ECO:0000256" key="12">
    <source>
        <dbReference type="SAM" id="SignalP"/>
    </source>
</evidence>
<dbReference type="AlphaFoldDB" id="A0A5C3QWU5"/>
<dbReference type="InterPro" id="IPR003610">
    <property type="entry name" value="CBM5/12"/>
</dbReference>
<keyword evidence="7 9" id="KW-0326">Glycosidase</keyword>
<evidence type="ECO:0000259" key="13">
    <source>
        <dbReference type="PROSITE" id="PS51910"/>
    </source>
</evidence>
<dbReference type="Pfam" id="PF00704">
    <property type="entry name" value="Glyco_hydro_18"/>
    <property type="match status" value="1"/>
</dbReference>
<keyword evidence="12" id="KW-0732">Signal</keyword>
<dbReference type="EMBL" id="ML178815">
    <property type="protein sequence ID" value="TFL06476.1"/>
    <property type="molecule type" value="Genomic_DNA"/>
</dbReference>
<comment type="catalytic activity">
    <reaction evidence="1">
        <text>Random endo-hydrolysis of N-acetyl-beta-D-glucosaminide (1-&gt;4)-beta-linkages in chitin and chitodextrins.</text>
        <dbReference type="EC" id="3.2.1.14"/>
    </reaction>
</comment>
<evidence type="ECO:0000256" key="10">
    <source>
        <dbReference type="RuleBase" id="RU004453"/>
    </source>
</evidence>
<feature type="region of interest" description="Disordered" evidence="11">
    <location>
        <begin position="330"/>
        <end position="349"/>
    </location>
</feature>
<evidence type="ECO:0000256" key="3">
    <source>
        <dbReference type="ARBA" id="ARBA00022669"/>
    </source>
</evidence>
<dbReference type="OrthoDB" id="6020543at2759"/>
<gene>
    <name evidence="14" type="ORF">BDV98DRAFT_152189</name>
</gene>
<keyword evidence="8" id="KW-0624">Polysaccharide degradation</keyword>
<organism evidence="14 15">
    <name type="scientific">Pterulicium gracile</name>
    <dbReference type="NCBI Taxonomy" id="1884261"/>
    <lineage>
        <taxon>Eukaryota</taxon>
        <taxon>Fungi</taxon>
        <taxon>Dikarya</taxon>
        <taxon>Basidiomycota</taxon>
        <taxon>Agaricomycotina</taxon>
        <taxon>Agaricomycetes</taxon>
        <taxon>Agaricomycetidae</taxon>
        <taxon>Agaricales</taxon>
        <taxon>Pleurotineae</taxon>
        <taxon>Pterulaceae</taxon>
        <taxon>Pterulicium</taxon>
    </lineage>
</organism>
<feature type="compositionally biased region" description="Pro residues" evidence="11">
    <location>
        <begin position="336"/>
        <end position="347"/>
    </location>
</feature>
<reference evidence="14 15" key="1">
    <citation type="journal article" date="2019" name="Nat. Ecol. Evol.">
        <title>Megaphylogeny resolves global patterns of mushroom evolution.</title>
        <authorList>
            <person name="Varga T."/>
            <person name="Krizsan K."/>
            <person name="Foldi C."/>
            <person name="Dima B."/>
            <person name="Sanchez-Garcia M."/>
            <person name="Sanchez-Ramirez S."/>
            <person name="Szollosi G.J."/>
            <person name="Szarkandi J.G."/>
            <person name="Papp V."/>
            <person name="Albert L."/>
            <person name="Andreopoulos W."/>
            <person name="Angelini C."/>
            <person name="Antonin V."/>
            <person name="Barry K.W."/>
            <person name="Bougher N.L."/>
            <person name="Buchanan P."/>
            <person name="Buyck B."/>
            <person name="Bense V."/>
            <person name="Catcheside P."/>
            <person name="Chovatia M."/>
            <person name="Cooper J."/>
            <person name="Damon W."/>
            <person name="Desjardin D."/>
            <person name="Finy P."/>
            <person name="Geml J."/>
            <person name="Haridas S."/>
            <person name="Hughes K."/>
            <person name="Justo A."/>
            <person name="Karasinski D."/>
            <person name="Kautmanova I."/>
            <person name="Kiss B."/>
            <person name="Kocsube S."/>
            <person name="Kotiranta H."/>
            <person name="LaButti K.M."/>
            <person name="Lechner B.E."/>
            <person name="Liimatainen K."/>
            <person name="Lipzen A."/>
            <person name="Lukacs Z."/>
            <person name="Mihaltcheva S."/>
            <person name="Morgado L.N."/>
            <person name="Niskanen T."/>
            <person name="Noordeloos M.E."/>
            <person name="Ohm R.A."/>
            <person name="Ortiz-Santana B."/>
            <person name="Ovrebo C."/>
            <person name="Racz N."/>
            <person name="Riley R."/>
            <person name="Savchenko A."/>
            <person name="Shiryaev A."/>
            <person name="Soop K."/>
            <person name="Spirin V."/>
            <person name="Szebenyi C."/>
            <person name="Tomsovsky M."/>
            <person name="Tulloss R.E."/>
            <person name="Uehling J."/>
            <person name="Grigoriev I.V."/>
            <person name="Vagvolgyi C."/>
            <person name="Papp T."/>
            <person name="Martin F.M."/>
            <person name="Miettinen O."/>
            <person name="Hibbett D.S."/>
            <person name="Nagy L.G."/>
        </authorList>
    </citation>
    <scope>NUCLEOTIDE SEQUENCE [LARGE SCALE GENOMIC DNA]</scope>
    <source>
        <strain evidence="14 15">CBS 309.79</strain>
    </source>
</reference>
<evidence type="ECO:0000256" key="5">
    <source>
        <dbReference type="ARBA" id="ARBA00023024"/>
    </source>
</evidence>
<evidence type="ECO:0000256" key="11">
    <source>
        <dbReference type="SAM" id="MobiDB-lite"/>
    </source>
</evidence>
<accession>A0A5C3QWU5</accession>
<dbReference type="InterPro" id="IPR001223">
    <property type="entry name" value="Glyco_hydro18_cat"/>
</dbReference>
<keyword evidence="15" id="KW-1185">Reference proteome</keyword>
<dbReference type="GO" id="GO:0006032">
    <property type="term" value="P:chitin catabolic process"/>
    <property type="evidence" value="ECO:0007669"/>
    <property type="project" value="UniProtKB-KW"/>
</dbReference>
<keyword evidence="5" id="KW-0146">Chitin degradation</keyword>
<dbReference type="GO" id="GO:0030246">
    <property type="term" value="F:carbohydrate binding"/>
    <property type="evidence" value="ECO:0007669"/>
    <property type="project" value="InterPro"/>
</dbReference>
<dbReference type="InterPro" id="IPR045321">
    <property type="entry name" value="Cts1-like"/>
</dbReference>
<evidence type="ECO:0000313" key="14">
    <source>
        <dbReference type="EMBL" id="TFL06476.1"/>
    </source>
</evidence>
<dbReference type="InterPro" id="IPR036573">
    <property type="entry name" value="CBM_sf_5/12"/>
</dbReference>
<proteinExistence type="inferred from homology"/>
<dbReference type="CDD" id="cd02877">
    <property type="entry name" value="GH18_hevamine_XipI_class_III"/>
    <property type="match status" value="1"/>
</dbReference>
<dbReference type="STRING" id="1884261.A0A5C3QWU5"/>
<evidence type="ECO:0000256" key="7">
    <source>
        <dbReference type="ARBA" id="ARBA00023295"/>
    </source>
</evidence>
<evidence type="ECO:0000256" key="1">
    <source>
        <dbReference type="ARBA" id="ARBA00000822"/>
    </source>
</evidence>
<evidence type="ECO:0000256" key="4">
    <source>
        <dbReference type="ARBA" id="ARBA00022801"/>
    </source>
</evidence>
<dbReference type="Gene3D" id="2.10.10.20">
    <property type="entry name" value="Carbohydrate-binding module superfamily 5/12"/>
    <property type="match status" value="1"/>
</dbReference>
<evidence type="ECO:0000256" key="6">
    <source>
        <dbReference type="ARBA" id="ARBA00023277"/>
    </source>
</evidence>
<protein>
    <recommendedName>
        <fullName evidence="2">chitinase</fullName>
        <ecNumber evidence="2">3.2.1.14</ecNumber>
    </recommendedName>
</protein>
<evidence type="ECO:0000313" key="15">
    <source>
        <dbReference type="Proteomes" id="UP000305067"/>
    </source>
</evidence>
<dbReference type="GO" id="GO:0008843">
    <property type="term" value="F:endochitinase activity"/>
    <property type="evidence" value="ECO:0007669"/>
    <property type="project" value="UniProtKB-EC"/>
</dbReference>
<dbReference type="EC" id="3.2.1.14" evidence="2"/>
<sequence length="412" mass="44163">MMLSSSLVAFSALAVSVLAYDNSRNDNVAVYWGQNSYGAAHGADQPNWQKTISHYCQDDAIDVLPVSFVTVFFGIGGLPHINLANICNEVDNSTFPGTALADCSALAEDIKQCQARGKVLPLSLGGATGAIGFVSDAQAAEEFATTIWNLFLGGSSDTRPFGNAILDGVDLDIEGGSPSHYTAFVNKLREYYAGGDKSYYVFAAPQCPFPDHYMGEVLNNAHIDAVYVQFYNNYCGLPAYPAEAFNWAAWEDWALNVSPNKDVKVYVGAPAHITAANNGFVEIDRLREIALEKQASSSVFGGVMLWDASQAYANGRFDLAIKNALTGSGSLGPSGPSTPAPETPAPSPQVCVGTEEWVETEGYKQGSKAQNDGRLWEAKWGTARETPGGLGVWEDLGECKSEGKVHARDLRL</sequence>
<dbReference type="PANTHER" id="PTHR45708">
    <property type="entry name" value="ENDOCHITINASE"/>
    <property type="match status" value="1"/>
</dbReference>
<name>A0A5C3QWU5_9AGAR</name>
<feature type="domain" description="GH18" evidence="13">
    <location>
        <begin position="26"/>
        <end position="328"/>
    </location>
</feature>
<feature type="chain" id="PRO_5023020313" description="chitinase" evidence="12">
    <location>
        <begin position="20"/>
        <end position="412"/>
    </location>
</feature>
<evidence type="ECO:0000256" key="2">
    <source>
        <dbReference type="ARBA" id="ARBA00012729"/>
    </source>
</evidence>
<keyword evidence="6" id="KW-0119">Carbohydrate metabolism</keyword>
<dbReference type="SMART" id="SM00495">
    <property type="entry name" value="ChtBD3"/>
    <property type="match status" value="1"/>
</dbReference>
<evidence type="ECO:0000256" key="9">
    <source>
        <dbReference type="RuleBase" id="RU000489"/>
    </source>
</evidence>
<dbReference type="GO" id="GO:0005576">
    <property type="term" value="C:extracellular region"/>
    <property type="evidence" value="ECO:0007669"/>
    <property type="project" value="InterPro"/>
</dbReference>
<dbReference type="GO" id="GO:0000272">
    <property type="term" value="P:polysaccharide catabolic process"/>
    <property type="evidence" value="ECO:0007669"/>
    <property type="project" value="UniProtKB-KW"/>
</dbReference>
<keyword evidence="3" id="KW-0147">Chitin-binding</keyword>
<dbReference type="SUPFAM" id="SSF51055">
    <property type="entry name" value="Carbohydrate binding domain"/>
    <property type="match status" value="1"/>
</dbReference>
<dbReference type="Gene3D" id="3.20.20.80">
    <property type="entry name" value="Glycosidases"/>
    <property type="match status" value="1"/>
</dbReference>
<comment type="similarity">
    <text evidence="10">Belongs to the glycosyl hydrolase 18 family.</text>
</comment>
<dbReference type="SUPFAM" id="SSF51445">
    <property type="entry name" value="(Trans)glycosidases"/>
    <property type="match status" value="1"/>
</dbReference>
<evidence type="ECO:0000256" key="8">
    <source>
        <dbReference type="ARBA" id="ARBA00023326"/>
    </source>
</evidence>
<keyword evidence="4 9" id="KW-0378">Hydrolase</keyword>
<dbReference type="PROSITE" id="PS01095">
    <property type="entry name" value="GH18_1"/>
    <property type="match status" value="1"/>
</dbReference>
<feature type="signal peptide" evidence="12">
    <location>
        <begin position="1"/>
        <end position="19"/>
    </location>
</feature>
<dbReference type="PANTHER" id="PTHR45708:SF49">
    <property type="entry name" value="ENDOCHITINASE"/>
    <property type="match status" value="1"/>
</dbReference>
<dbReference type="PROSITE" id="PS51910">
    <property type="entry name" value="GH18_2"/>
    <property type="match status" value="1"/>
</dbReference>